<dbReference type="Proteomes" id="UP000321393">
    <property type="component" value="Unassembled WGS sequence"/>
</dbReference>
<comment type="caution">
    <text evidence="3">The sequence shown here is derived from an EMBL/GenBank/DDBJ whole genome shotgun (WGS) entry which is preliminary data.</text>
</comment>
<gene>
    <name evidence="3" type="ORF">E6C27_scaffold43055G00280</name>
</gene>
<accession>A0A5A7UBL4</accession>
<dbReference type="STRING" id="1194695.A0A5A7UBL4"/>
<proteinExistence type="predicted"/>
<sequence>MAKRETVKKAEELVEIAMGGNDASHDPSHVWRVRDLALSLAQEEGLSSTTDSMEIVELAALLHDIARSGLCISKNLKRGNKWKVEGDKKCLVITSDMKLFGRGCDGLVSEPSTRHDRLAGSGTQATRRRSMLLRGGRKALGATTFEGATDPADAEAWLELIEKCFRVIWCLEDCKEEFCKAFHEKYHVKSFCDAERNEFRKLVQGSLTVTEYEKRFTELSKYVDTIVVDEADLFETAMREEKSFIEEREDRGAFEGGRTIDPSGDKRWRWRNVSYPVESAGGFQAGQSGESLASSARRSMGDANVYYQCGQTSHYKMDYPHLMREERPEQGAITQSVDQFKARNDVEGTSRAKQKGSIGRPRQQGKIMSAEKLSMQLEPLSEELFVYTFVGDVLDVHVVLLATKVIMYMRIYAETELLGGGLTGEVEFRPGRMNVCCWSPNSIRSFSCSSFFRWLLDHSASRESDFTALLKLKSQRRLISLFDTLFTEELILLKLESFAFFGRAPLLYSLMEYFESSSSCGKLRCVLYGVLGVRSNRIFRGIQWDTSDERICVTLWALMENSFVVIRDYKYLRDSSEEKMVENFLTEEGIEENKKQKILAIIKGMGFKEEIAGLSKVEYSPEFGVVQDADRLDAIGAIGRIARCFTFGGSKKRVLHDPAISPRTCLSKEAYMNKEEQTTVNHFHEKLLKIKDLMKTKAGQRRAEKRHKFMEEFLKEFYDEWDGKA</sequence>
<organism evidence="3 4">
    <name type="scientific">Cucumis melo var. makuwa</name>
    <name type="common">Oriental melon</name>
    <dbReference type="NCBI Taxonomy" id="1194695"/>
    <lineage>
        <taxon>Eukaryota</taxon>
        <taxon>Viridiplantae</taxon>
        <taxon>Streptophyta</taxon>
        <taxon>Embryophyta</taxon>
        <taxon>Tracheophyta</taxon>
        <taxon>Spermatophyta</taxon>
        <taxon>Magnoliopsida</taxon>
        <taxon>eudicotyledons</taxon>
        <taxon>Gunneridae</taxon>
        <taxon>Pentapetalae</taxon>
        <taxon>rosids</taxon>
        <taxon>fabids</taxon>
        <taxon>Cucurbitales</taxon>
        <taxon>Cucurbitaceae</taxon>
        <taxon>Benincaseae</taxon>
        <taxon>Cucumis</taxon>
    </lineage>
</organism>
<evidence type="ECO:0000256" key="1">
    <source>
        <dbReference type="SAM" id="MobiDB-lite"/>
    </source>
</evidence>
<dbReference type="Pfam" id="PF03732">
    <property type="entry name" value="Retrotrans_gag"/>
    <property type="match status" value="1"/>
</dbReference>
<dbReference type="SMART" id="SM00471">
    <property type="entry name" value="HDc"/>
    <property type="match status" value="1"/>
</dbReference>
<dbReference type="AlphaFoldDB" id="A0A5A7UBL4"/>
<evidence type="ECO:0000313" key="3">
    <source>
        <dbReference type="EMBL" id="KAA0052774.1"/>
    </source>
</evidence>
<dbReference type="Gene3D" id="1.10.3210.50">
    <property type="match status" value="1"/>
</dbReference>
<evidence type="ECO:0000313" key="4">
    <source>
        <dbReference type="Proteomes" id="UP000321393"/>
    </source>
</evidence>
<dbReference type="OrthoDB" id="16547at2759"/>
<dbReference type="CDD" id="cd00077">
    <property type="entry name" value="HDc"/>
    <property type="match status" value="1"/>
</dbReference>
<dbReference type="Gene3D" id="1.10.472.50">
    <property type="entry name" value="HD-domain/PDEase-like"/>
    <property type="match status" value="1"/>
</dbReference>
<evidence type="ECO:0000259" key="2">
    <source>
        <dbReference type="SMART" id="SM00471"/>
    </source>
</evidence>
<dbReference type="PANTHER" id="PTHR33594">
    <property type="entry name" value="SUPERFAMILY HYDROLASE, PUTATIVE (AFU_ORTHOLOGUE AFUA_1G03035)-RELATED"/>
    <property type="match status" value="1"/>
</dbReference>
<reference evidence="3 4" key="1">
    <citation type="submission" date="2019-08" db="EMBL/GenBank/DDBJ databases">
        <title>Draft genome sequences of two oriental melons (Cucumis melo L. var makuwa).</title>
        <authorList>
            <person name="Kwon S.-Y."/>
        </authorList>
    </citation>
    <scope>NUCLEOTIDE SEQUENCE [LARGE SCALE GENOMIC DNA]</scope>
    <source>
        <strain evidence="4">cv. SW 3</strain>
        <tissue evidence="3">Leaf</tissue>
    </source>
</reference>
<dbReference type="EMBL" id="SSTE01010310">
    <property type="protein sequence ID" value="KAA0052774.1"/>
    <property type="molecule type" value="Genomic_DNA"/>
</dbReference>
<dbReference type="InterPro" id="IPR005162">
    <property type="entry name" value="Retrotrans_gag_dom"/>
</dbReference>
<dbReference type="PANTHER" id="PTHR33594:SF1">
    <property type="entry name" value="HD_PDEASE DOMAIN-CONTAINING PROTEIN"/>
    <property type="match status" value="1"/>
</dbReference>
<feature type="domain" description="HD/PDEase" evidence="2">
    <location>
        <begin position="22"/>
        <end position="644"/>
    </location>
</feature>
<feature type="region of interest" description="Disordered" evidence="1">
    <location>
        <begin position="344"/>
        <end position="365"/>
    </location>
</feature>
<dbReference type="SUPFAM" id="SSF109604">
    <property type="entry name" value="HD-domain/PDEase-like"/>
    <property type="match status" value="2"/>
</dbReference>
<name>A0A5A7UBL4_CUCMM</name>
<dbReference type="InterPro" id="IPR003607">
    <property type="entry name" value="HD/PDEase_dom"/>
</dbReference>
<protein>
    <submittedName>
        <fullName evidence="3">Metal-dependent phosphohydrolase</fullName>
    </submittedName>
</protein>